<dbReference type="InterPro" id="IPR050336">
    <property type="entry name" value="Chromosome_partition/occlusion"/>
</dbReference>
<dbReference type="Proteomes" id="UP000265719">
    <property type="component" value="Chromosome"/>
</dbReference>
<gene>
    <name evidence="3" type="ORF">NI17_010000</name>
</gene>
<dbReference type="InterPro" id="IPR003115">
    <property type="entry name" value="ParB_N"/>
</dbReference>
<reference evidence="3" key="1">
    <citation type="submission" date="2020-10" db="EMBL/GenBank/DDBJ databases">
        <title>De novo genome project of the cellulose decomposer Thermobifida halotolerans type strain.</title>
        <authorList>
            <person name="Nagy I."/>
            <person name="Horvath B."/>
            <person name="Kukolya J."/>
            <person name="Nagy I."/>
            <person name="Orsini M."/>
        </authorList>
    </citation>
    <scope>NUCLEOTIDE SEQUENCE</scope>
    <source>
        <strain evidence="3">DSM 44931</strain>
    </source>
</reference>
<feature type="domain" description="ParB-like N-terminal" evidence="2">
    <location>
        <begin position="32"/>
        <end position="127"/>
    </location>
</feature>
<dbReference type="Pfam" id="PF02195">
    <property type="entry name" value="ParB_N"/>
    <property type="match status" value="1"/>
</dbReference>
<dbReference type="KEGG" id="thao:NI17_010000"/>
<evidence type="ECO:0000259" key="2">
    <source>
        <dbReference type="SMART" id="SM00470"/>
    </source>
</evidence>
<evidence type="ECO:0000313" key="4">
    <source>
        <dbReference type="Proteomes" id="UP000265719"/>
    </source>
</evidence>
<dbReference type="SMART" id="SM00470">
    <property type="entry name" value="ParB"/>
    <property type="match status" value="1"/>
</dbReference>
<feature type="region of interest" description="Disordered" evidence="1">
    <location>
        <begin position="19"/>
        <end position="38"/>
    </location>
</feature>
<organism evidence="3 4">
    <name type="scientific">Thermobifida halotolerans</name>
    <dbReference type="NCBI Taxonomy" id="483545"/>
    <lineage>
        <taxon>Bacteria</taxon>
        <taxon>Bacillati</taxon>
        <taxon>Actinomycetota</taxon>
        <taxon>Actinomycetes</taxon>
        <taxon>Streptosporangiales</taxon>
        <taxon>Nocardiopsidaceae</taxon>
        <taxon>Thermobifida</taxon>
    </lineage>
</organism>
<feature type="compositionally biased region" description="Basic and acidic residues" evidence="1">
    <location>
        <begin position="325"/>
        <end position="335"/>
    </location>
</feature>
<dbReference type="InterPro" id="IPR036086">
    <property type="entry name" value="ParB/Sulfiredoxin_sf"/>
</dbReference>
<dbReference type="SUPFAM" id="SSF110849">
    <property type="entry name" value="ParB/Sulfiredoxin"/>
    <property type="match status" value="1"/>
</dbReference>
<protein>
    <submittedName>
        <fullName evidence="3">ParB N-terminal domain-containing protein</fullName>
    </submittedName>
</protein>
<dbReference type="PANTHER" id="PTHR33375">
    <property type="entry name" value="CHROMOSOME-PARTITIONING PROTEIN PARB-RELATED"/>
    <property type="match status" value="1"/>
</dbReference>
<dbReference type="GO" id="GO:0007059">
    <property type="term" value="P:chromosome segregation"/>
    <property type="evidence" value="ECO:0007669"/>
    <property type="project" value="TreeGrafter"/>
</dbReference>
<dbReference type="AlphaFoldDB" id="A0AA97M1K0"/>
<accession>A0AA97M1K0</accession>
<dbReference type="Gene3D" id="3.90.1530.30">
    <property type="match status" value="1"/>
</dbReference>
<keyword evidence="4" id="KW-1185">Reference proteome</keyword>
<evidence type="ECO:0000313" key="3">
    <source>
        <dbReference type="EMBL" id="UOE21966.1"/>
    </source>
</evidence>
<proteinExistence type="predicted"/>
<feature type="region of interest" description="Disordered" evidence="1">
    <location>
        <begin position="289"/>
        <end position="348"/>
    </location>
</feature>
<name>A0AA97M1K0_9ACTN</name>
<sequence>MGVAALPRSSRLRRRRYDAIPLRGPGSAATGLQGREPGEATAPAELADLISSIATVGVLQPVLAEEITSPHGPPALHLVAGERRLRACRWGAVNLPDNPHFASLPAIICPGPLSPEERRVWQIVENLAREPLQPGEQAAALLLHRCAVLTGKLLRAGRPIPAETDAIEDPVARWEALERIRGQDVDCAAPWSEVLHRLGLQLSPRKARELVAAFRALPRHICEEMDEAKIRLHTRIRFARLLAGRAEAAEQIWAAVKARKQPHLLAAAVQAGLDNPGLCADEALDRAEAAHDEANQSRTAKLSREEAGRPSELVHAMRSSGDTTSDQRSRNEDRPSSVYAPVPGGESAAPEYVEADEAVEALRRLVARLRAGRRLDRYAAGSLRLLLEELRPLLEEGANT</sequence>
<dbReference type="GO" id="GO:0005694">
    <property type="term" value="C:chromosome"/>
    <property type="evidence" value="ECO:0007669"/>
    <property type="project" value="TreeGrafter"/>
</dbReference>
<evidence type="ECO:0000256" key="1">
    <source>
        <dbReference type="SAM" id="MobiDB-lite"/>
    </source>
</evidence>
<dbReference type="EMBL" id="CP063196">
    <property type="protein sequence ID" value="UOE21966.1"/>
    <property type="molecule type" value="Genomic_DNA"/>
</dbReference>
<dbReference type="PANTHER" id="PTHR33375:SF1">
    <property type="entry name" value="CHROMOSOME-PARTITIONING PROTEIN PARB-RELATED"/>
    <property type="match status" value="1"/>
</dbReference>